<dbReference type="OrthoDB" id="7877343at2"/>
<keyword evidence="2" id="KW-1185">Reference proteome</keyword>
<dbReference type="RefSeq" id="WP_107891342.1">
    <property type="nucleotide sequence ID" value="NZ_QAAA01000004.1"/>
</dbReference>
<dbReference type="EMBL" id="QAAA01000004">
    <property type="protein sequence ID" value="PTN02981.1"/>
    <property type="molecule type" value="Genomic_DNA"/>
</dbReference>
<sequence>MTLLPFRTPRLPRTRLLPALVAVLSVGGCLEGGAGGKAPTRAVVGTTGISIAGPQGYCIDRKSRRVKPEAQVYMLAGCEALGGTGSPPPGQAALLMAAVSPRPLTGVVLKDPSSAFSRFFRSEAGRGAVSWDGRAGSVRILGMTHQDGMHILHLRHDGPLPYDDIGTESWRGVMVLNGHMVTLQVVPFADKPLSKADGAALLQRFARAVRAAST</sequence>
<protein>
    <recommendedName>
        <fullName evidence="3">Cation transport ATPase</fullName>
    </recommendedName>
</protein>
<evidence type="ECO:0008006" key="3">
    <source>
        <dbReference type="Google" id="ProtNLM"/>
    </source>
</evidence>
<dbReference type="AlphaFoldDB" id="A0A2T5BU93"/>
<comment type="caution">
    <text evidence="1">The sequence shown here is derived from an EMBL/GenBank/DDBJ whole genome shotgun (WGS) entry which is preliminary data.</text>
</comment>
<dbReference type="Proteomes" id="UP000243859">
    <property type="component" value="Unassembled WGS sequence"/>
</dbReference>
<evidence type="ECO:0000313" key="1">
    <source>
        <dbReference type="EMBL" id="PTN02981.1"/>
    </source>
</evidence>
<evidence type="ECO:0000313" key="2">
    <source>
        <dbReference type="Proteomes" id="UP000243859"/>
    </source>
</evidence>
<gene>
    <name evidence="1" type="ORF">C8N32_10492</name>
</gene>
<reference evidence="1 2" key="1">
    <citation type="submission" date="2018-04" db="EMBL/GenBank/DDBJ databases">
        <title>Genomic Encyclopedia of Archaeal and Bacterial Type Strains, Phase II (KMG-II): from individual species to whole genera.</title>
        <authorList>
            <person name="Goeker M."/>
        </authorList>
    </citation>
    <scope>NUCLEOTIDE SEQUENCE [LARGE SCALE GENOMIC DNA]</scope>
    <source>
        <strain evidence="1 2">DSM 18064</strain>
    </source>
</reference>
<name>A0A2T5BU93_9RHOB</name>
<accession>A0A2T5BU93</accession>
<proteinExistence type="predicted"/>
<dbReference type="PROSITE" id="PS51257">
    <property type="entry name" value="PROKAR_LIPOPROTEIN"/>
    <property type="match status" value="1"/>
</dbReference>
<organism evidence="1 2">
    <name type="scientific">Rhodovulum imhoffii</name>
    <dbReference type="NCBI Taxonomy" id="365340"/>
    <lineage>
        <taxon>Bacteria</taxon>
        <taxon>Pseudomonadati</taxon>
        <taxon>Pseudomonadota</taxon>
        <taxon>Alphaproteobacteria</taxon>
        <taxon>Rhodobacterales</taxon>
        <taxon>Paracoccaceae</taxon>
        <taxon>Rhodovulum</taxon>
    </lineage>
</organism>